<dbReference type="AlphaFoldDB" id="A0A6J1H9I5"/>
<dbReference type="Pfam" id="PF00403">
    <property type="entry name" value="HMA"/>
    <property type="match status" value="1"/>
</dbReference>
<name>A0A6J1H9I5_CUCMO</name>
<keyword evidence="2" id="KW-1185">Reference proteome</keyword>
<dbReference type="KEGG" id="cmos:111461779"/>
<dbReference type="InterPro" id="IPR044526">
    <property type="entry name" value="NAKR1-3"/>
</dbReference>
<dbReference type="Gene3D" id="3.30.70.100">
    <property type="match status" value="1"/>
</dbReference>
<proteinExistence type="predicted"/>
<dbReference type="GeneID" id="111461779"/>
<dbReference type="GO" id="GO:0046872">
    <property type="term" value="F:metal ion binding"/>
    <property type="evidence" value="ECO:0007669"/>
    <property type="project" value="InterPro"/>
</dbReference>
<dbReference type="CDD" id="cd00371">
    <property type="entry name" value="HMA"/>
    <property type="match status" value="1"/>
</dbReference>
<evidence type="ECO:0000259" key="1">
    <source>
        <dbReference type="PROSITE" id="PS50846"/>
    </source>
</evidence>
<reference evidence="3" key="1">
    <citation type="submission" date="2025-08" db="UniProtKB">
        <authorList>
            <consortium name="RefSeq"/>
        </authorList>
    </citation>
    <scope>IDENTIFICATION</scope>
    <source>
        <tissue evidence="3">Young leaves</tissue>
    </source>
</reference>
<dbReference type="PANTHER" id="PTHR46119">
    <property type="entry name" value="OS08G0405700 PROTEIN"/>
    <property type="match status" value="1"/>
</dbReference>
<accession>A0A6J1H9I5</accession>
<organism evidence="2 3">
    <name type="scientific">Cucurbita moschata</name>
    <name type="common">Winter crookneck squash</name>
    <name type="synonym">Cucurbita pepo var. moschata</name>
    <dbReference type="NCBI Taxonomy" id="3662"/>
    <lineage>
        <taxon>Eukaryota</taxon>
        <taxon>Viridiplantae</taxon>
        <taxon>Streptophyta</taxon>
        <taxon>Embryophyta</taxon>
        <taxon>Tracheophyta</taxon>
        <taxon>Spermatophyta</taxon>
        <taxon>Magnoliopsida</taxon>
        <taxon>eudicotyledons</taxon>
        <taxon>Gunneridae</taxon>
        <taxon>Pentapetalae</taxon>
        <taxon>rosids</taxon>
        <taxon>fabids</taxon>
        <taxon>Cucurbitales</taxon>
        <taxon>Cucurbitaceae</taxon>
        <taxon>Cucurbiteae</taxon>
        <taxon>Cucurbita</taxon>
    </lineage>
</organism>
<evidence type="ECO:0000313" key="2">
    <source>
        <dbReference type="Proteomes" id="UP000504609"/>
    </source>
</evidence>
<dbReference type="PANTHER" id="PTHR46119:SF11">
    <property type="entry name" value="HEAVY METAL TRANSPORT_DETOXIFICATION SUPERFAMILY PROTEIN"/>
    <property type="match status" value="1"/>
</dbReference>
<protein>
    <submittedName>
        <fullName evidence="3">Protein SODIUM POTASSIUM ROOT DEFECTIVE 2-like isoform X1</fullName>
    </submittedName>
</protein>
<dbReference type="PROSITE" id="PS50846">
    <property type="entry name" value="HMA_2"/>
    <property type="match status" value="1"/>
</dbReference>
<gene>
    <name evidence="3" type="primary">LOC111461779</name>
</gene>
<dbReference type="InterPro" id="IPR036163">
    <property type="entry name" value="HMA_dom_sf"/>
</dbReference>
<dbReference type="InterPro" id="IPR006121">
    <property type="entry name" value="HMA_dom"/>
</dbReference>
<dbReference type="SUPFAM" id="SSF55008">
    <property type="entry name" value="HMA, heavy metal-associated domain"/>
    <property type="match status" value="1"/>
</dbReference>
<sequence>MGKLKKIAKALDCFGPSSCTSTARFDKDPLIASSNKGQLPTLEDGVNGSQSLAFELKPMMVTLRVSMHCKGCARKVEKHISKMEGVRSFTVDLETKMVIVVGDILPYEVVESVSKVKSSQLWQSSLA</sequence>
<dbReference type="RefSeq" id="XP_022961192.1">
    <property type="nucleotide sequence ID" value="XM_023105424.1"/>
</dbReference>
<dbReference type="Proteomes" id="UP000504609">
    <property type="component" value="Unplaced"/>
</dbReference>
<feature type="domain" description="HMA" evidence="1">
    <location>
        <begin position="58"/>
        <end position="124"/>
    </location>
</feature>
<evidence type="ECO:0000313" key="3">
    <source>
        <dbReference type="RefSeq" id="XP_022961192.1"/>
    </source>
</evidence>